<dbReference type="EMBL" id="AAOW01000019">
    <property type="protein sequence ID" value="EAR60323.1"/>
    <property type="molecule type" value="Genomic_DNA"/>
</dbReference>
<comment type="subunit">
    <text evidence="11">Component of the lipopolysaccharide transport and assembly complex. The LptBFG transporter is composed of two ATP-binding proteins (LptB) and two transmembrane proteins (LptF and LptG).</text>
</comment>
<comment type="similarity">
    <text evidence="3">Belongs to the LptF/LptG family.</text>
</comment>
<dbReference type="NCBIfam" id="TIGR04407">
    <property type="entry name" value="LptF_YjgP"/>
    <property type="match status" value="1"/>
</dbReference>
<keyword evidence="14" id="KW-1185">Reference proteome</keyword>
<feature type="transmembrane region" description="Helical" evidence="12">
    <location>
        <begin position="315"/>
        <end position="338"/>
    </location>
</feature>
<dbReference type="PANTHER" id="PTHR33529:SF7">
    <property type="entry name" value="LIPOPOLYSACCHARIDE EXPORT SYSTEM PERMEASE PROTEIN LPTF"/>
    <property type="match status" value="1"/>
</dbReference>
<dbReference type="PANTHER" id="PTHR33529">
    <property type="entry name" value="SLR0882 PROTEIN-RELATED"/>
    <property type="match status" value="1"/>
</dbReference>
<name>A0A7U8C2N0_NEPCE</name>
<comment type="subcellular location">
    <subcellularLocation>
        <location evidence="2">Cell inner membrane</location>
        <topology evidence="2">Multi-pass membrane protein</topology>
    </subcellularLocation>
</comment>
<evidence type="ECO:0000256" key="3">
    <source>
        <dbReference type="ARBA" id="ARBA00007725"/>
    </source>
</evidence>
<evidence type="ECO:0000256" key="2">
    <source>
        <dbReference type="ARBA" id="ARBA00004429"/>
    </source>
</evidence>
<evidence type="ECO:0000256" key="6">
    <source>
        <dbReference type="ARBA" id="ARBA00022475"/>
    </source>
</evidence>
<evidence type="ECO:0000256" key="10">
    <source>
        <dbReference type="ARBA" id="ARBA00023136"/>
    </source>
</evidence>
<keyword evidence="7" id="KW-0997">Cell inner membrane</keyword>
<comment type="caution">
    <text evidence="13">The sequence shown here is derived from an EMBL/GenBank/DDBJ whole genome shotgun (WGS) entry which is preliminary data.</text>
</comment>
<dbReference type="InterPro" id="IPR030922">
    <property type="entry name" value="LptF"/>
</dbReference>
<organism evidence="13 14">
    <name type="scientific">Neptuniibacter caesariensis</name>
    <dbReference type="NCBI Taxonomy" id="207954"/>
    <lineage>
        <taxon>Bacteria</taxon>
        <taxon>Pseudomonadati</taxon>
        <taxon>Pseudomonadota</taxon>
        <taxon>Gammaproteobacteria</taxon>
        <taxon>Oceanospirillales</taxon>
        <taxon>Oceanospirillaceae</taxon>
        <taxon>Neptuniibacter</taxon>
    </lineage>
</organism>
<evidence type="ECO:0000256" key="9">
    <source>
        <dbReference type="ARBA" id="ARBA00022989"/>
    </source>
</evidence>
<evidence type="ECO:0000256" key="7">
    <source>
        <dbReference type="ARBA" id="ARBA00022519"/>
    </source>
</evidence>
<evidence type="ECO:0000256" key="8">
    <source>
        <dbReference type="ARBA" id="ARBA00022692"/>
    </source>
</evidence>
<comment type="function">
    <text evidence="1">Part of the ABC transporter complex LptBFG involved in the translocation of lipopolysaccharide (LPS) from the inner membrane to the outer membrane.</text>
</comment>
<dbReference type="GO" id="GO:0015920">
    <property type="term" value="P:lipopolysaccharide transport"/>
    <property type="evidence" value="ECO:0007669"/>
    <property type="project" value="TreeGrafter"/>
</dbReference>
<keyword evidence="8 12" id="KW-0812">Transmembrane</keyword>
<reference evidence="13 14" key="1">
    <citation type="submission" date="2006-02" db="EMBL/GenBank/DDBJ databases">
        <authorList>
            <person name="Pinhassi J."/>
            <person name="Pedros-Alio C."/>
            <person name="Ferriera S."/>
            <person name="Johnson J."/>
            <person name="Kravitz S."/>
            <person name="Halpern A."/>
            <person name="Remington K."/>
            <person name="Beeson K."/>
            <person name="Tran B."/>
            <person name="Rogers Y.-H."/>
            <person name="Friedman R."/>
            <person name="Venter J.C."/>
        </authorList>
    </citation>
    <scope>NUCLEOTIDE SEQUENCE [LARGE SCALE GENOMIC DNA]</scope>
    <source>
        <strain evidence="13 14">MED92</strain>
    </source>
</reference>
<evidence type="ECO:0000256" key="11">
    <source>
        <dbReference type="ARBA" id="ARBA00026081"/>
    </source>
</evidence>
<dbReference type="GO" id="GO:0043190">
    <property type="term" value="C:ATP-binding cassette (ABC) transporter complex"/>
    <property type="evidence" value="ECO:0007669"/>
    <property type="project" value="InterPro"/>
</dbReference>
<keyword evidence="6" id="KW-1003">Cell membrane</keyword>
<sequence length="358" mass="40206">MFAVSAVLLVIIMSGRFVKYLSRAAAGELDPSVLFSIMAYRLPGFLELILPLGLFLGFLLGYGRLYLESEMTVLEATGMSQKRLVSYSMGPAIFVAVIVGSLSLFVSPYGASETNKIFDDQEGRSELESLVPGRFQKNKNTGRVTYTDEVKDDGTLGLVFMADRNHSTQRLQITVAETGSTLIDQDKGQRFLVLEEGYRYEGEPGQSDYVEVEFKRYGSEVERRNQEIRYDKVEALPTAMLWGSEEPSHQAQLNWRLSLPVLALVVTLLAVPLSRVNPRQGRFARLVPSILIYLTYITILSNTTSNVSEGETSPLTIWIVHFVFAAFALNMILFGRFWSRVYNQIPMPSIRLPWKGAK</sequence>
<feature type="transmembrane region" description="Helical" evidence="12">
    <location>
        <begin position="87"/>
        <end position="106"/>
    </location>
</feature>
<keyword evidence="10 12" id="KW-0472">Membrane</keyword>
<evidence type="ECO:0000256" key="12">
    <source>
        <dbReference type="SAM" id="Phobius"/>
    </source>
</evidence>
<proteinExistence type="inferred from homology"/>
<dbReference type="InterPro" id="IPR005495">
    <property type="entry name" value="LptG/LptF_permease"/>
</dbReference>
<protein>
    <recommendedName>
        <fullName evidence="4">Lipopolysaccharide export system permease protein LptF</fullName>
    </recommendedName>
</protein>
<feature type="transmembrane region" description="Helical" evidence="12">
    <location>
        <begin position="283"/>
        <end position="303"/>
    </location>
</feature>
<gene>
    <name evidence="13" type="ORF">MED92_00295</name>
</gene>
<dbReference type="GO" id="GO:0055085">
    <property type="term" value="P:transmembrane transport"/>
    <property type="evidence" value="ECO:0007669"/>
    <property type="project" value="InterPro"/>
</dbReference>
<evidence type="ECO:0000313" key="14">
    <source>
        <dbReference type="Proteomes" id="UP000002171"/>
    </source>
</evidence>
<dbReference type="Pfam" id="PF03739">
    <property type="entry name" value="LptF_LptG"/>
    <property type="match status" value="1"/>
</dbReference>
<evidence type="ECO:0000256" key="5">
    <source>
        <dbReference type="ARBA" id="ARBA00022448"/>
    </source>
</evidence>
<evidence type="ECO:0000313" key="13">
    <source>
        <dbReference type="EMBL" id="EAR60323.1"/>
    </source>
</evidence>
<feature type="transmembrane region" description="Helical" evidence="12">
    <location>
        <begin position="48"/>
        <end position="67"/>
    </location>
</feature>
<keyword evidence="5" id="KW-0813">Transport</keyword>
<dbReference type="Proteomes" id="UP000002171">
    <property type="component" value="Unassembled WGS sequence"/>
</dbReference>
<evidence type="ECO:0000256" key="1">
    <source>
        <dbReference type="ARBA" id="ARBA00002265"/>
    </source>
</evidence>
<dbReference type="AlphaFoldDB" id="A0A7U8C2N0"/>
<keyword evidence="9 12" id="KW-1133">Transmembrane helix</keyword>
<accession>A0A7U8C2N0</accession>
<feature type="transmembrane region" description="Helical" evidence="12">
    <location>
        <begin position="253"/>
        <end position="271"/>
    </location>
</feature>
<evidence type="ECO:0000256" key="4">
    <source>
        <dbReference type="ARBA" id="ARBA00014213"/>
    </source>
</evidence>